<sequence length="87" mass="10278">MAGMMRSRSTGCTCCGDWGPDRAAEKRDWQRREWAQADRRRTWQGDARRPDYWPDVFGMLAEDYLTHGYWAVESADDYWMYPTGTES</sequence>
<dbReference type="EMBL" id="CP006850">
    <property type="protein sequence ID" value="AHH20827.1"/>
    <property type="molecule type" value="Genomic_DNA"/>
</dbReference>
<accession>W5TNK1</accession>
<evidence type="ECO:0000313" key="1">
    <source>
        <dbReference type="EMBL" id="AHH20827.1"/>
    </source>
</evidence>
<proteinExistence type="predicted"/>
<reference evidence="1 2" key="1">
    <citation type="journal article" date="2014" name="Appl. Environ. Microbiol.">
        <title>Insights into the Microbial Degradation of Rubber and Gutta-Percha by Analysis of the Complete Genome of Nocardia nova SH22a.</title>
        <authorList>
            <person name="Luo Q."/>
            <person name="Hiessl S."/>
            <person name="Poehlein A."/>
            <person name="Daniel R."/>
            <person name="Steinbuchel A."/>
        </authorList>
    </citation>
    <scope>NUCLEOTIDE SEQUENCE [LARGE SCALE GENOMIC DNA]</scope>
    <source>
        <strain evidence="1">SH22a</strain>
    </source>
</reference>
<dbReference type="HOGENOM" id="CLU_2480243_0_0_11"/>
<dbReference type="KEGG" id="nno:NONO_c60510"/>
<name>W5TNK1_9NOCA</name>
<gene>
    <name evidence="1" type="ORF">NONO_c60510</name>
</gene>
<dbReference type="RefSeq" id="WP_025352167.1">
    <property type="nucleotide sequence ID" value="NZ_CP006850.1"/>
</dbReference>
<keyword evidence="2" id="KW-1185">Reference proteome</keyword>
<protein>
    <submittedName>
        <fullName evidence="1">Putative bacteriophage protein</fullName>
    </submittedName>
</protein>
<dbReference type="PATRIC" id="fig|1415166.3.peg.6225"/>
<evidence type="ECO:0000313" key="2">
    <source>
        <dbReference type="Proteomes" id="UP000019150"/>
    </source>
</evidence>
<organism evidence="1 2">
    <name type="scientific">Nocardia nova SH22a</name>
    <dbReference type="NCBI Taxonomy" id="1415166"/>
    <lineage>
        <taxon>Bacteria</taxon>
        <taxon>Bacillati</taxon>
        <taxon>Actinomycetota</taxon>
        <taxon>Actinomycetes</taxon>
        <taxon>Mycobacteriales</taxon>
        <taxon>Nocardiaceae</taxon>
        <taxon>Nocardia</taxon>
    </lineage>
</organism>
<dbReference type="AlphaFoldDB" id="W5TNK1"/>
<dbReference type="STRING" id="1415166.NONO_c60510"/>
<dbReference type="Proteomes" id="UP000019150">
    <property type="component" value="Chromosome"/>
</dbReference>